<keyword evidence="2" id="KW-0175">Coiled coil</keyword>
<evidence type="ECO:0000313" key="5">
    <source>
        <dbReference type="EMBL" id="PUE52858.1"/>
    </source>
</evidence>
<dbReference type="Proteomes" id="UP000250790">
    <property type="component" value="Unassembled WGS sequence"/>
</dbReference>
<evidence type="ECO:0000256" key="2">
    <source>
        <dbReference type="HAMAP-Rule" id="MF_02066"/>
    </source>
</evidence>
<gene>
    <name evidence="2" type="primary">cpoB</name>
    <name evidence="5" type="ORF">B9Z37_11905</name>
</gene>
<dbReference type="GO" id="GO:0030288">
    <property type="term" value="C:outer membrane-bounded periplasmic space"/>
    <property type="evidence" value="ECO:0007669"/>
    <property type="project" value="UniProtKB-UniRule"/>
</dbReference>
<dbReference type="OrthoDB" id="8525418at2"/>
<evidence type="ECO:0000313" key="6">
    <source>
        <dbReference type="Proteomes" id="UP000250790"/>
    </source>
</evidence>
<sequence length="257" mass="28654">MKTLARLGGSGLRFAWIPVLWALMGTAQAGLFEDDEARKAILDLRQRVEQSNTAIKGLADENAQLRRALLDFQGQIDGLRAEQSQIRGAQERLARDVSEAQLSQKDMANGVNERLRRFEPVKVSVDGAEFMAEPVEKRDYEAAMDVFRKGDFAAAQVALGQFVQRYRQSGYVSSALFWLGNAQYANKDYKDALSNFQQMLKAAPTHARAPEAMLAISNVQIELKDLKGARKTMDELVKAYPASEAATTARDRLARLR</sequence>
<keyword evidence="1 2" id="KW-0732">Signal</keyword>
<keyword evidence="2" id="KW-0574">Periplasm</keyword>
<dbReference type="NCBIfam" id="TIGR02795">
    <property type="entry name" value="tol_pal_ybgF"/>
    <property type="match status" value="1"/>
</dbReference>
<feature type="coiled-coil region" evidence="2">
    <location>
        <begin position="41"/>
        <end position="82"/>
    </location>
</feature>
<dbReference type="AlphaFoldDB" id="A0A315E7L8"/>
<evidence type="ECO:0000256" key="3">
    <source>
        <dbReference type="PROSITE-ProRule" id="PRU00339"/>
    </source>
</evidence>
<keyword evidence="2" id="KW-0131">Cell cycle</keyword>
<dbReference type="InterPro" id="IPR034706">
    <property type="entry name" value="CpoB"/>
</dbReference>
<comment type="function">
    <text evidence="2">Mediates coordination of peptidoglycan synthesis and outer membrane constriction during cell division.</text>
</comment>
<keyword evidence="6" id="KW-1185">Reference proteome</keyword>
<name>A0A315E7L8_9BURK</name>
<comment type="caution">
    <text evidence="5">The sequence shown here is derived from an EMBL/GenBank/DDBJ whole genome shotgun (WGS) entry which is preliminary data.</text>
</comment>
<dbReference type="SUPFAM" id="SSF48452">
    <property type="entry name" value="TPR-like"/>
    <property type="match status" value="1"/>
</dbReference>
<dbReference type="HAMAP" id="MF_02066">
    <property type="entry name" value="CpoB"/>
    <property type="match status" value="1"/>
</dbReference>
<reference evidence="5 6" key="1">
    <citation type="submission" date="2017-04" db="EMBL/GenBank/DDBJ databases">
        <title>Unexpected and diverse lifestyles within the genus Limnohabitans.</title>
        <authorList>
            <person name="Kasalicky V."/>
            <person name="Mehrshad M."/>
            <person name="Andrei S.-A."/>
            <person name="Salcher M."/>
            <person name="Kratochvilova H."/>
            <person name="Simek K."/>
            <person name="Ghai R."/>
        </authorList>
    </citation>
    <scope>NUCLEOTIDE SEQUENCE [LARGE SCALE GENOMIC DNA]</scope>
    <source>
        <strain evidence="5 6">II-B4</strain>
    </source>
</reference>
<dbReference type="InterPro" id="IPR011990">
    <property type="entry name" value="TPR-like_helical_dom_sf"/>
</dbReference>
<proteinExistence type="inferred from homology"/>
<organism evidence="5 6">
    <name type="scientific">Limnohabitans parvus II-B4</name>
    <dbReference type="NCBI Taxonomy" id="1293052"/>
    <lineage>
        <taxon>Bacteria</taxon>
        <taxon>Pseudomonadati</taxon>
        <taxon>Pseudomonadota</taxon>
        <taxon>Betaproteobacteria</taxon>
        <taxon>Burkholderiales</taxon>
        <taxon>Comamonadaceae</taxon>
        <taxon>Limnohabitans</taxon>
    </lineage>
</organism>
<evidence type="ECO:0000256" key="1">
    <source>
        <dbReference type="ARBA" id="ARBA00022729"/>
    </source>
</evidence>
<keyword evidence="2" id="KW-0132">Cell division</keyword>
<feature type="domain" description="Outer membrane lipoprotein BamD-like" evidence="4">
    <location>
        <begin position="138"/>
        <end position="257"/>
    </location>
</feature>
<evidence type="ECO:0000259" key="4">
    <source>
        <dbReference type="Pfam" id="PF13525"/>
    </source>
</evidence>
<dbReference type="InterPro" id="IPR039565">
    <property type="entry name" value="BamD-like"/>
</dbReference>
<dbReference type="Pfam" id="PF13525">
    <property type="entry name" value="YfiO"/>
    <property type="match status" value="1"/>
</dbReference>
<dbReference type="RefSeq" id="WP_108313225.1">
    <property type="nucleotide sequence ID" value="NZ_NESN01000004.1"/>
</dbReference>
<dbReference type="InterPro" id="IPR014162">
    <property type="entry name" value="CpoB_C"/>
</dbReference>
<protein>
    <recommendedName>
        <fullName evidence="2">Cell division coordinator CpoB</fullName>
    </recommendedName>
</protein>
<feature type="repeat" description="TPR" evidence="3">
    <location>
        <begin position="173"/>
        <end position="206"/>
    </location>
</feature>
<dbReference type="EMBL" id="NESN01000004">
    <property type="protein sequence ID" value="PUE52858.1"/>
    <property type="molecule type" value="Genomic_DNA"/>
</dbReference>
<dbReference type="GO" id="GO:0043093">
    <property type="term" value="P:FtsZ-dependent cytokinesis"/>
    <property type="evidence" value="ECO:0007669"/>
    <property type="project" value="UniProtKB-UniRule"/>
</dbReference>
<dbReference type="InterPro" id="IPR019734">
    <property type="entry name" value="TPR_rpt"/>
</dbReference>
<accession>A0A315E7L8</accession>
<comment type="subcellular location">
    <subcellularLocation>
        <location evidence="2">Periplasm</location>
    </subcellularLocation>
</comment>
<dbReference type="PROSITE" id="PS50005">
    <property type="entry name" value="TPR"/>
    <property type="match status" value="1"/>
</dbReference>
<dbReference type="Gene3D" id="1.25.40.10">
    <property type="entry name" value="Tetratricopeptide repeat domain"/>
    <property type="match status" value="1"/>
</dbReference>
<comment type="similarity">
    <text evidence="2">Belongs to the CpoB family.</text>
</comment>
<keyword evidence="3" id="KW-0802">TPR repeat</keyword>